<organism evidence="1 2">
    <name type="scientific">Candidatus Dojkabacteria bacterium</name>
    <dbReference type="NCBI Taxonomy" id="2099670"/>
    <lineage>
        <taxon>Bacteria</taxon>
        <taxon>Candidatus Dojkabacteria</taxon>
    </lineage>
</organism>
<reference evidence="1" key="1">
    <citation type="submission" date="2020-04" db="EMBL/GenBank/DDBJ databases">
        <authorList>
            <person name="Zhang T."/>
        </authorList>
    </citation>
    <scope>NUCLEOTIDE SEQUENCE</scope>
    <source>
        <strain evidence="1">HKST-UBA09</strain>
    </source>
</reference>
<dbReference type="EMBL" id="JAGQLF010000028">
    <property type="protein sequence ID" value="MCA9386943.1"/>
    <property type="molecule type" value="Genomic_DNA"/>
</dbReference>
<evidence type="ECO:0008006" key="3">
    <source>
        <dbReference type="Google" id="ProtNLM"/>
    </source>
</evidence>
<comment type="caution">
    <text evidence="1">The sequence shown here is derived from an EMBL/GenBank/DDBJ whole genome shotgun (WGS) entry which is preliminary data.</text>
</comment>
<dbReference type="InterPro" id="IPR056401">
    <property type="entry name" value="Crass_capsid"/>
</dbReference>
<evidence type="ECO:0000313" key="1">
    <source>
        <dbReference type="EMBL" id="MCA9386943.1"/>
    </source>
</evidence>
<reference evidence="1" key="2">
    <citation type="journal article" date="2021" name="Microbiome">
        <title>Successional dynamics and alternative stable states in a saline activated sludge microbial community over 9 years.</title>
        <authorList>
            <person name="Wang Y."/>
            <person name="Ye J."/>
            <person name="Ju F."/>
            <person name="Liu L."/>
            <person name="Boyd J.A."/>
            <person name="Deng Y."/>
            <person name="Parks D.H."/>
            <person name="Jiang X."/>
            <person name="Yin X."/>
            <person name="Woodcroft B.J."/>
            <person name="Tyson G.W."/>
            <person name="Hugenholtz P."/>
            <person name="Polz M.F."/>
            <person name="Zhang T."/>
        </authorList>
    </citation>
    <scope>NUCLEOTIDE SEQUENCE</scope>
    <source>
        <strain evidence="1">HKST-UBA09</strain>
    </source>
</reference>
<dbReference type="Pfam" id="PF23898">
    <property type="entry name" value="Crass_capsid"/>
    <property type="match status" value="2"/>
</dbReference>
<sequence>MNRKTALQTVERHAFGGTYFDFITHATMFKKYKPFNFGVKSAQLFSSTLGSQLINKKFTYYTVAQKNVYMLPGGVDDYEWYLVADADVDFRATELLVSSDSYPGKGRIPFRIALDRPWAQEPVILKSEAPSLPGLRVLGHPVQRSVNSFEYEVELQTSDMNAYIPVSYLQPGRRFIDISTSVSDELNTKYAGDQYGEMFKLQSFTGNFARKAEFTDKFIRAEIAARNENRPMPRNMGYNVGGTQYRDGAVGVGYVYQQKFNTTNSGQADVIEAGVFVSKIEARLEERLMRDREMNFEFGHLEKGVDRDSQMTRKVAPGWRQIARDGHFKSHNGTLTLSELYEYIAEVFLTRRDHSDRRVVLASGEGGVEFLHRLIAQEASQFQYVDTLFTQKRTDPQGYHSNELEYGGQFTKLKLPMGYILEIAYDPIKDDRKLFPEKAPGTNRTVESFAMDIFDFGSTDQKAIDASRPENITCVMQDGVESYFTVSNVYNFETGAIKDGSNAYSNNKELGLYRETSGGLCVWDVSRVGRIEYAPYIVV</sequence>
<protein>
    <recommendedName>
        <fullName evidence="3">Major capsid protein</fullName>
    </recommendedName>
</protein>
<accession>A0A955LB64</accession>
<evidence type="ECO:0000313" key="2">
    <source>
        <dbReference type="Proteomes" id="UP000714915"/>
    </source>
</evidence>
<gene>
    <name evidence="1" type="ORF">KC669_02825</name>
</gene>
<dbReference type="AlphaFoldDB" id="A0A955LB64"/>
<name>A0A955LB64_9BACT</name>
<proteinExistence type="predicted"/>
<dbReference type="Proteomes" id="UP000714915">
    <property type="component" value="Unassembled WGS sequence"/>
</dbReference>